<organism evidence="2 3">
    <name type="scientific">SAR92 clade bacterium H455</name>
    <dbReference type="NCBI Taxonomy" id="2974818"/>
    <lineage>
        <taxon>Bacteria</taxon>
        <taxon>Pseudomonadati</taxon>
        <taxon>Pseudomonadota</taxon>
        <taxon>Gammaproteobacteria</taxon>
        <taxon>Cellvibrionales</taxon>
        <taxon>Porticoccaceae</taxon>
        <taxon>SAR92 clade</taxon>
    </lineage>
</organism>
<dbReference type="EMBL" id="CP103416">
    <property type="protein sequence ID" value="UVW36227.1"/>
    <property type="molecule type" value="Genomic_DNA"/>
</dbReference>
<evidence type="ECO:0000313" key="3">
    <source>
        <dbReference type="Proteomes" id="UP001059934"/>
    </source>
</evidence>
<keyword evidence="3" id="KW-1185">Reference proteome</keyword>
<protein>
    <recommendedName>
        <fullName evidence="4">Tetrahydromethanopterin S-methyltransferase</fullName>
    </recommendedName>
</protein>
<feature type="transmembrane region" description="Helical" evidence="1">
    <location>
        <begin position="65"/>
        <end position="85"/>
    </location>
</feature>
<dbReference type="Proteomes" id="UP001059934">
    <property type="component" value="Chromosome"/>
</dbReference>
<accession>A0ABY5TR19</accession>
<proteinExistence type="predicted"/>
<name>A0ABY5TR19_9GAMM</name>
<evidence type="ECO:0000256" key="1">
    <source>
        <dbReference type="SAM" id="Phobius"/>
    </source>
</evidence>
<evidence type="ECO:0000313" key="2">
    <source>
        <dbReference type="EMBL" id="UVW36227.1"/>
    </source>
</evidence>
<evidence type="ECO:0008006" key="4">
    <source>
        <dbReference type="Google" id="ProtNLM"/>
    </source>
</evidence>
<keyword evidence="1" id="KW-0472">Membrane</keyword>
<keyword evidence="1" id="KW-1133">Transmembrane helix</keyword>
<reference evidence="2" key="1">
    <citation type="submission" date="2022-08" db="EMBL/GenBank/DDBJ databases">
        <title>Catabolic pathway analysis in culturable SAR92 clade bacteria reveals their overlooked roles in DMSP degradation in coastal seas.</title>
        <authorList>
            <person name="He X."/>
            <person name="Zhang X."/>
            <person name="Zhang Y."/>
        </authorList>
    </citation>
    <scope>NUCLEOTIDE SEQUENCE</scope>
    <source>
        <strain evidence="2">H455</strain>
    </source>
</reference>
<keyword evidence="1" id="KW-0812">Transmembrane</keyword>
<gene>
    <name evidence="2" type="ORF">NYF23_06375</name>
</gene>
<sequence length="86" mass="9215">MSDQHCTDKTRAALKNLESWADDEISRLEKTFAAQSRSDDIAAGTSRLPGSIVGRALGALKRGNFIAGFLLGLVSSLALWALIILL</sequence>